<sequence>MDGSRKRVDAEDVKEASTGGKRLRASESFQSGVGSKQQHFTSFFILYYSRTVYYSGYICEQRL</sequence>
<feature type="region of interest" description="Disordered" evidence="1">
    <location>
        <begin position="1"/>
        <end position="21"/>
    </location>
</feature>
<feature type="compositionally biased region" description="Basic and acidic residues" evidence="1">
    <location>
        <begin position="1"/>
        <end position="15"/>
    </location>
</feature>
<evidence type="ECO:0000313" key="2">
    <source>
        <dbReference type="EMBL" id="ACG43672.1"/>
    </source>
</evidence>
<evidence type="ECO:0000256" key="1">
    <source>
        <dbReference type="SAM" id="MobiDB-lite"/>
    </source>
</evidence>
<dbReference type="EMBL" id="EU971554">
    <property type="protein sequence ID" value="ACG43672.1"/>
    <property type="molecule type" value="mRNA"/>
</dbReference>
<accession>B6U2T9</accession>
<proteinExistence type="evidence at transcript level"/>
<dbReference type="AlphaFoldDB" id="B6U2T9"/>
<reference evidence="2" key="1">
    <citation type="journal article" date="2009" name="Plant Mol. Biol.">
        <title>Insights into corn genes derived from large-scale cDNA sequencing.</title>
        <authorList>
            <person name="Alexandrov N.N."/>
            <person name="Brover V.V."/>
            <person name="Freidin S."/>
            <person name="Troukhan M.E."/>
            <person name="Tatarinova T.V."/>
            <person name="Zhang H."/>
            <person name="Swaller T.J."/>
            <person name="Lu Y.P."/>
            <person name="Bouck J."/>
            <person name="Flavell R.B."/>
            <person name="Feldmann K.A."/>
        </authorList>
    </citation>
    <scope>NUCLEOTIDE SEQUENCE</scope>
</reference>
<name>B6U2T9_MAIZE</name>
<organism evidence="2">
    <name type="scientific">Zea mays</name>
    <name type="common">Maize</name>
    <dbReference type="NCBI Taxonomy" id="4577"/>
    <lineage>
        <taxon>Eukaryota</taxon>
        <taxon>Viridiplantae</taxon>
        <taxon>Streptophyta</taxon>
        <taxon>Embryophyta</taxon>
        <taxon>Tracheophyta</taxon>
        <taxon>Spermatophyta</taxon>
        <taxon>Magnoliopsida</taxon>
        <taxon>Liliopsida</taxon>
        <taxon>Poales</taxon>
        <taxon>Poaceae</taxon>
        <taxon>PACMAD clade</taxon>
        <taxon>Panicoideae</taxon>
        <taxon>Andropogonodae</taxon>
        <taxon>Andropogoneae</taxon>
        <taxon>Tripsacinae</taxon>
        <taxon>Zea</taxon>
    </lineage>
</organism>
<protein>
    <submittedName>
        <fullName evidence="2">Uncharacterized protein</fullName>
    </submittedName>
</protein>